<evidence type="ECO:0000259" key="3">
    <source>
        <dbReference type="PROSITE" id="PS50048"/>
    </source>
</evidence>
<feature type="domain" description="Zn(2)-C6 fungal-type" evidence="3">
    <location>
        <begin position="38"/>
        <end position="68"/>
    </location>
</feature>
<dbReference type="PROSITE" id="PS50048">
    <property type="entry name" value="ZN2_CY6_FUNGAL_2"/>
    <property type="match status" value="1"/>
</dbReference>
<evidence type="ECO:0000313" key="4">
    <source>
        <dbReference type="EMBL" id="THZ12632.1"/>
    </source>
</evidence>
<dbReference type="Gene3D" id="4.10.240.10">
    <property type="entry name" value="Zn(2)-C6 fungal-type DNA-binding domain"/>
    <property type="match status" value="1"/>
</dbReference>
<dbReference type="Proteomes" id="UP000308005">
    <property type="component" value="Unassembled WGS sequence"/>
</dbReference>
<reference evidence="4 5" key="1">
    <citation type="submission" date="2018-10" db="EMBL/GenBank/DDBJ databases">
        <title>Fifty Aureobasidium pullulans genomes reveal a recombining polyextremotolerant generalist.</title>
        <authorList>
            <person name="Gostincar C."/>
            <person name="Turk M."/>
            <person name="Zajc J."/>
            <person name="Gunde-Cimerman N."/>
        </authorList>
    </citation>
    <scope>NUCLEOTIDE SEQUENCE [LARGE SCALE GENOMIC DNA]</scope>
    <source>
        <strain evidence="4 5">EXF-3863</strain>
    </source>
</reference>
<evidence type="ECO:0000256" key="2">
    <source>
        <dbReference type="SAM" id="MobiDB-lite"/>
    </source>
</evidence>
<name>A0A4S9SNP3_AURPU</name>
<proteinExistence type="predicted"/>
<dbReference type="AlphaFoldDB" id="A0A4S9SNP3"/>
<dbReference type="GO" id="GO:0008270">
    <property type="term" value="F:zinc ion binding"/>
    <property type="evidence" value="ECO:0007669"/>
    <property type="project" value="InterPro"/>
</dbReference>
<dbReference type="InterPro" id="IPR001138">
    <property type="entry name" value="Zn2Cys6_DnaBD"/>
</dbReference>
<dbReference type="PANTHER" id="PTHR47785:SF5">
    <property type="entry name" value="ZN(II)2CYS6 TRANSCRIPTION FACTOR (EUROFUNG)"/>
    <property type="match status" value="1"/>
</dbReference>
<dbReference type="EMBL" id="QZBM01000564">
    <property type="protein sequence ID" value="THZ12632.1"/>
    <property type="molecule type" value="Genomic_DNA"/>
</dbReference>
<keyword evidence="1" id="KW-0539">Nucleus</keyword>
<dbReference type="PANTHER" id="PTHR47785">
    <property type="entry name" value="ZN(II)2CYS6 TRANSCRIPTION FACTOR (EUROFUNG)-RELATED-RELATED"/>
    <property type="match status" value="1"/>
</dbReference>
<dbReference type="Pfam" id="PF00172">
    <property type="entry name" value="Zn_clus"/>
    <property type="match status" value="1"/>
</dbReference>
<evidence type="ECO:0000256" key="1">
    <source>
        <dbReference type="ARBA" id="ARBA00023242"/>
    </source>
</evidence>
<evidence type="ECO:0000313" key="5">
    <source>
        <dbReference type="Proteomes" id="UP000308005"/>
    </source>
</evidence>
<dbReference type="PROSITE" id="PS00463">
    <property type="entry name" value="ZN2_CY6_FUNGAL_1"/>
    <property type="match status" value="1"/>
</dbReference>
<dbReference type="SMART" id="SM00066">
    <property type="entry name" value="GAL4"/>
    <property type="match status" value="1"/>
</dbReference>
<organism evidence="4 5">
    <name type="scientific">Aureobasidium pullulans</name>
    <name type="common">Black yeast</name>
    <name type="synonym">Pullularia pullulans</name>
    <dbReference type="NCBI Taxonomy" id="5580"/>
    <lineage>
        <taxon>Eukaryota</taxon>
        <taxon>Fungi</taxon>
        <taxon>Dikarya</taxon>
        <taxon>Ascomycota</taxon>
        <taxon>Pezizomycotina</taxon>
        <taxon>Dothideomycetes</taxon>
        <taxon>Dothideomycetidae</taxon>
        <taxon>Dothideales</taxon>
        <taxon>Saccotheciaceae</taxon>
        <taxon>Aureobasidium</taxon>
    </lineage>
</organism>
<dbReference type="InterPro" id="IPR053181">
    <property type="entry name" value="EcdB-like_regulator"/>
</dbReference>
<feature type="region of interest" description="Disordered" evidence="2">
    <location>
        <begin position="1"/>
        <end position="27"/>
    </location>
</feature>
<dbReference type="InterPro" id="IPR036864">
    <property type="entry name" value="Zn2-C6_fun-type_DNA-bd_sf"/>
</dbReference>
<dbReference type="GO" id="GO:0000981">
    <property type="term" value="F:DNA-binding transcription factor activity, RNA polymerase II-specific"/>
    <property type="evidence" value="ECO:0007669"/>
    <property type="project" value="InterPro"/>
</dbReference>
<dbReference type="CDD" id="cd12148">
    <property type="entry name" value="fungal_TF_MHR"/>
    <property type="match status" value="1"/>
</dbReference>
<accession>A0A4S9SNP3</accession>
<protein>
    <recommendedName>
        <fullName evidence="3">Zn(2)-C6 fungal-type domain-containing protein</fullName>
    </recommendedName>
</protein>
<dbReference type="CDD" id="cd00067">
    <property type="entry name" value="GAL4"/>
    <property type="match status" value="1"/>
</dbReference>
<comment type="caution">
    <text evidence="4">The sequence shown here is derived from an EMBL/GenBank/DDBJ whole genome shotgun (WGS) entry which is preliminary data.</text>
</comment>
<dbReference type="SUPFAM" id="SSF57701">
    <property type="entry name" value="Zn2/Cys6 DNA-binding domain"/>
    <property type="match status" value="1"/>
</dbReference>
<gene>
    <name evidence="4" type="ORF">D6C91_08369</name>
</gene>
<sequence length="503" mass="56887">MANNIDNSQNQQSNKRKISRLNPVSTRHSISRKRAVIACQPCRAKKARCDNQRPTCSRCQAQESECVYENATANASFDRGTLAIINRLDYLIDLAESDQSSQSPLVEGLSTRSWQSTYKDVIDEAAHHNIHNRQLEINARGATHVHPSAHLTASTSDSDTRLSFASCEDILKWPVFGEGQHLENIEALFTDPMLANDVTDNQSMTGGESQPLFVGTQKIVDCEPDLLENDITSASNGMGQHVLYEISVELQVPSSGLTAQNYTQSFPSPPDNNDDDCSSMVASPTLMCYTSPAPFMERLPQIEASWYYYLADIAARRILQRVMDTFYTETVSSQLGNIPNMFKAAEELSRQIEQWYQNLPAPVKFDYDTPAECELAYHLQARAYELQERIYRPFLFHLLNHNLDVATKDRFKRLAHQHSAVCTKLIRHWDIRHRHHGTWLMVRQSFNAALLLVAAQRSGRSGLTHEQYEEAVNLSMSTIRYWEAEAADLKASRVILESVVSQT</sequence>